<dbReference type="InterPro" id="IPR021843">
    <property type="entry name" value="PSME4_C"/>
</dbReference>
<keyword evidence="5" id="KW-0677">Repeat</keyword>
<dbReference type="Pfam" id="PF11919">
    <property type="entry name" value="PSME4_C"/>
    <property type="match status" value="1"/>
</dbReference>
<evidence type="ECO:0000313" key="14">
    <source>
        <dbReference type="EMBL" id="PIC50410.1"/>
    </source>
</evidence>
<evidence type="ECO:0000256" key="7">
    <source>
        <dbReference type="ARBA" id="ARBA00023204"/>
    </source>
</evidence>
<dbReference type="STRING" id="1611254.A0A2G5VFE6"/>
<dbReference type="PANTHER" id="PTHR32170:SF4">
    <property type="entry name" value="DUF3437 DOMAIN-CONTAINING PROTEIN-RELATED"/>
    <property type="match status" value="1"/>
</dbReference>
<dbReference type="GO" id="GO:0006281">
    <property type="term" value="P:DNA repair"/>
    <property type="evidence" value="ECO:0007669"/>
    <property type="project" value="UniProtKB-KW"/>
</dbReference>
<accession>A0A2G5VFE6</accession>
<evidence type="ECO:0000256" key="9">
    <source>
        <dbReference type="SAM" id="MobiDB-lite"/>
    </source>
</evidence>
<keyword evidence="8" id="KW-0539">Nucleus</keyword>
<dbReference type="GO" id="GO:0005829">
    <property type="term" value="C:cytosol"/>
    <property type="evidence" value="ECO:0007669"/>
    <property type="project" value="TreeGrafter"/>
</dbReference>
<evidence type="ECO:0000256" key="6">
    <source>
        <dbReference type="ARBA" id="ARBA00022763"/>
    </source>
</evidence>
<dbReference type="Proteomes" id="UP000230233">
    <property type="component" value="Chromosome I"/>
</dbReference>
<evidence type="ECO:0000256" key="5">
    <source>
        <dbReference type="ARBA" id="ARBA00022737"/>
    </source>
</evidence>
<evidence type="ECO:0000256" key="3">
    <source>
        <dbReference type="ARBA" id="ARBA00005739"/>
    </source>
</evidence>
<feature type="compositionally biased region" description="Basic residues" evidence="9">
    <location>
        <begin position="1623"/>
        <end position="1633"/>
    </location>
</feature>
<dbReference type="InterPro" id="IPR011989">
    <property type="entry name" value="ARM-like"/>
</dbReference>
<keyword evidence="6" id="KW-0227">DNA damage</keyword>
<evidence type="ECO:0000256" key="2">
    <source>
        <dbReference type="ARBA" id="ARBA00004496"/>
    </source>
</evidence>
<evidence type="ECO:0000259" key="13">
    <source>
        <dbReference type="Pfam" id="PF23096"/>
    </source>
</evidence>
<dbReference type="SUPFAM" id="SSF48371">
    <property type="entry name" value="ARM repeat"/>
    <property type="match status" value="1"/>
</dbReference>
<feature type="region of interest" description="Disordered" evidence="9">
    <location>
        <begin position="1605"/>
        <end position="1635"/>
    </location>
</feature>
<name>A0A2G5VFE6_9PELO</name>
<dbReference type="PANTHER" id="PTHR32170">
    <property type="entry name" value="PROTEASOME ACTIVATOR COMPLEX SUBUNIT 4"/>
    <property type="match status" value="1"/>
</dbReference>
<reference evidence="15" key="1">
    <citation type="submission" date="2017-10" db="EMBL/GenBank/DDBJ databases">
        <title>Rapid genome shrinkage in a self-fertile nematode reveals novel sperm competition proteins.</title>
        <authorList>
            <person name="Yin D."/>
            <person name="Schwarz E.M."/>
            <person name="Thomas C.G."/>
            <person name="Felde R.L."/>
            <person name="Korf I.F."/>
            <person name="Cutter A.D."/>
            <person name="Schartner C.M."/>
            <person name="Ralston E.J."/>
            <person name="Meyer B.J."/>
            <person name="Haag E.S."/>
        </authorList>
    </citation>
    <scope>NUCLEOTIDE SEQUENCE [LARGE SCALE GENOMIC DNA]</scope>
    <source>
        <strain evidence="15">JU1422</strain>
    </source>
</reference>
<protein>
    <recommendedName>
        <fullName evidence="16">Proteasome activator complex subunit 4 C-terminal domain-containing protein</fullName>
    </recommendedName>
</protein>
<dbReference type="Gene3D" id="1.25.10.10">
    <property type="entry name" value="Leucine-rich Repeat Variant"/>
    <property type="match status" value="1"/>
</dbReference>
<gene>
    <name evidence="14" type="primary">Cnig_chr_I.g1319</name>
    <name evidence="14" type="ORF">B9Z55_001319</name>
</gene>
<dbReference type="InterPro" id="IPR016024">
    <property type="entry name" value="ARM-type_fold"/>
</dbReference>
<dbReference type="InterPro" id="IPR032430">
    <property type="entry name" value="Blm10_mid"/>
</dbReference>
<dbReference type="GO" id="GO:0010499">
    <property type="term" value="P:proteasomal ubiquitin-independent protein catabolic process"/>
    <property type="evidence" value="ECO:0007669"/>
    <property type="project" value="TreeGrafter"/>
</dbReference>
<evidence type="ECO:0000256" key="4">
    <source>
        <dbReference type="ARBA" id="ARBA00022490"/>
    </source>
</evidence>
<feature type="domain" description="Proteasome activator complex subunit 4 C-terminal" evidence="11">
    <location>
        <begin position="1823"/>
        <end position="1907"/>
    </location>
</feature>
<dbReference type="GO" id="GO:0070628">
    <property type="term" value="F:proteasome binding"/>
    <property type="evidence" value="ECO:0007669"/>
    <property type="project" value="InterPro"/>
</dbReference>
<organism evidence="14 15">
    <name type="scientific">Caenorhabditis nigoni</name>
    <dbReference type="NCBI Taxonomy" id="1611254"/>
    <lineage>
        <taxon>Eukaryota</taxon>
        <taxon>Metazoa</taxon>
        <taxon>Ecdysozoa</taxon>
        <taxon>Nematoda</taxon>
        <taxon>Chromadorea</taxon>
        <taxon>Rhabditida</taxon>
        <taxon>Rhabditina</taxon>
        <taxon>Rhabditomorpha</taxon>
        <taxon>Rhabditoidea</taxon>
        <taxon>Rhabditidae</taxon>
        <taxon>Peloderinae</taxon>
        <taxon>Caenorhabditis</taxon>
    </lineage>
</organism>
<proteinExistence type="inferred from homology"/>
<feature type="signal peptide" evidence="10">
    <location>
        <begin position="1"/>
        <end position="16"/>
    </location>
</feature>
<dbReference type="GO" id="GO:0016607">
    <property type="term" value="C:nuclear speck"/>
    <property type="evidence" value="ECO:0007669"/>
    <property type="project" value="UniProtKB-SubCell"/>
</dbReference>
<evidence type="ECO:0008006" key="16">
    <source>
        <dbReference type="Google" id="ProtNLM"/>
    </source>
</evidence>
<feature type="domain" description="Proteasome activator Blm10 middle HEAT repeats region" evidence="12">
    <location>
        <begin position="634"/>
        <end position="866"/>
    </location>
</feature>
<dbReference type="InterPro" id="IPR035309">
    <property type="entry name" value="PSME4"/>
</dbReference>
<keyword evidence="10" id="KW-0732">Signal</keyword>
<comment type="subcellular location">
    <subcellularLocation>
        <location evidence="2">Cytoplasm</location>
    </subcellularLocation>
    <subcellularLocation>
        <location evidence="1">Nucleus speckle</location>
    </subcellularLocation>
</comment>
<evidence type="ECO:0000259" key="11">
    <source>
        <dbReference type="Pfam" id="PF11919"/>
    </source>
</evidence>
<evidence type="ECO:0000256" key="8">
    <source>
        <dbReference type="ARBA" id="ARBA00023242"/>
    </source>
</evidence>
<dbReference type="EMBL" id="PDUG01000001">
    <property type="protein sequence ID" value="PIC50410.1"/>
    <property type="molecule type" value="Genomic_DNA"/>
</dbReference>
<keyword evidence="4" id="KW-0963">Cytoplasm</keyword>
<dbReference type="GO" id="GO:0016504">
    <property type="term" value="F:peptidase activator activity"/>
    <property type="evidence" value="ECO:0007669"/>
    <property type="project" value="InterPro"/>
</dbReference>
<dbReference type="InterPro" id="IPR055455">
    <property type="entry name" value="HEAT_PSME4"/>
</dbReference>
<keyword evidence="7" id="KW-0234">DNA repair</keyword>
<evidence type="ECO:0000256" key="10">
    <source>
        <dbReference type="SAM" id="SignalP"/>
    </source>
</evidence>
<feature type="domain" description="Proteasome activator Blm10 middle HEAT repeats region" evidence="12">
    <location>
        <begin position="349"/>
        <end position="478"/>
    </location>
</feature>
<dbReference type="FunFam" id="1.25.10.10:FF:001127">
    <property type="entry name" value="Protein CBG03866"/>
    <property type="match status" value="1"/>
</dbReference>
<evidence type="ECO:0000313" key="15">
    <source>
        <dbReference type="Proteomes" id="UP000230233"/>
    </source>
</evidence>
<evidence type="ECO:0000259" key="12">
    <source>
        <dbReference type="Pfam" id="PF16507"/>
    </source>
</evidence>
<dbReference type="OrthoDB" id="17907at2759"/>
<keyword evidence="15" id="KW-1185">Reference proteome</keyword>
<comment type="similarity">
    <text evidence="3">Belongs to the BLM10 family.</text>
</comment>
<feature type="chain" id="PRO_5013586319" description="Proteasome activator complex subunit 4 C-terminal domain-containing protein" evidence="10">
    <location>
        <begin position="17"/>
        <end position="1907"/>
    </location>
</feature>
<sequence>MLTLFFLLCGKIEVESVVVLLNEMKIRVKEKSELVTVNAGENLKKLMAKEFVRPTKHSVLLPYFEELESAADKNFQFILNGMTAAFLTENSVEATEYTEMFVKHLRQFGLRMPKETFLKLIRFFYEALLRKDQNRDLMITACYGFGKMMKLTRCGSFGYRDLVLDWKPVYDLYIRALNGKIKPDISTHLNESIVPFSLFYHPESHQEIFETLLQEITIGSHIYMEQFMQNCRIFLTVEGMNEEDAKKYAVGKWIKEIWDLYLKADMNTSWTSIAVEFMSELCYFHPGAYDLSPHYDVLFTKMMRSFELTVRGGKVAVGDGQEVFSNTHLASICVYTIGGPNSSLSHFQRLMKYILFNVHPLNAGEHTEQIGSFLTDFISQFKGRLKDERLRYKKRQCSKEYYLTDSDIDAVTTSIMDVVVMLMFSSSFQDNYKLVHNLTTVNRELVAPKLLDHLYSSLTAVSEPHRLSVIIETISVVIFEVIRQPDSNYRTPQDITFDSTWLKLLEDERKNWPSYKTGSEVPEIKSHQFKSLRAHAFYIMEIFVNHINVSDVDRTAFIFKTLIVLFSSFPLMDFSSAIDFHGKEMTEDDKILCLLSKRIPHLVEFTLNKILDVITCLSVVAPKCSGQSAGASISNESQKQVGEEETVLKSGISQLVKVLFERVDEKLRKTLFDRLFSYITTVEFSNNLATELLSSLVMSAVWISRDAFRHYGEFISKKLKELITDDIRKTRTPPTSVLFYVELARPLFAATHQMILENEALLFGILEMFLSCQDSTIHKCATFGVTTLLSVLLYIETEATASPENDVFAKPLQEWNPIKYWAKCSEYKDTTIRWYIPAKPEIECAERISNKFFFPFIAKLKEMNYDRDTFRRIINHLMTVMQDLKMLQHPKSLRPITDIYTPFCLPIPSSSLGTSCSLEYELTGPNGENIREEIVSMIEKISKKIQDPVSLTNMSILAFRCLGKKRASTMDSSVESFLTDAHVVMVDSTYGNAVKSSQHTMDMMAFVKHTQNQLFDNYEIRGSNDFDERILNCLLEFALNDYEKVRVSALAFLKENKSQLFRCRHILIPKVIKVLVDESITNMDLLAGAMSLILELGWLKDENSKIRLDVWDAVLRIKVFDELKICVLFEEICKEILALSKLPIYWKGSRETHEERNKKVAVIAIGLMKNSDFWKQFLDDDSLKKQTDVWFNYQVTKETSKKELVEMLFKKHIKNQKHHHTRENLARTMVYQTQKEGCDERTIALLLSQLNDEQYYCRKEAREWLAHWMYETKPKSVRIDLPTPKRIDHEISLESGIREDNLWLVYDSENLPNTEEKWNEMIFVERGKGSCRWEKTISVVRKRKDGLPLESKHLSSSDRLAIDSFSNSDFVSNLIKSRLIEKEDHTLPNRHFFRLFKYIIRNYPDEKKPLELILLNFKELLKSKQRNEQLLAAELFIGIVHGLKHRSFSQLESFWNDIKVSLDQFFNIMVLDAEPSWSCAHAFILNGDLRRHWWFLESLISGAKKTNGLTEFQQAFRLSSLIFKGWYHGEIMKRVSEIAWNKLQTAVTDSLRYAVGSVFRSTAQICEKNATATLINIPSRFIPDSLDTTIQKIIEKIPHLKLTEDPETARNCQSDSALASPGNKKHQPRRRRRSISEDLRDRMSLIYFRTLLETIIQYYESSTQSWSPFLVQILPKLMEYANEDDYEVSEETYRDVDITQNSAVIIHDYMSASWLRNEFVDSIVNSWVKTFLTHSESSRVRLAVIKFVQASVYSNMYPMCLKTRREKVENLLFKAVFDPEISVRKEAAKCLLLFIHCEYIHVSDEKIEELSRILQSKTDSEANAHGAALALGALVLSYPFSLPSKILKPLRILSTTCSKRAIIQQSMTETLREFRRQHRDDWVKIKEMLGESLVFDIENATAPAYYA</sequence>
<evidence type="ECO:0000256" key="1">
    <source>
        <dbReference type="ARBA" id="ARBA00004324"/>
    </source>
</evidence>
<dbReference type="Pfam" id="PF23096">
    <property type="entry name" value="HEAT_PSME4"/>
    <property type="match status" value="1"/>
</dbReference>
<comment type="caution">
    <text evidence="14">The sequence shown here is derived from an EMBL/GenBank/DDBJ whole genome shotgun (WGS) entry which is preliminary data.</text>
</comment>
<dbReference type="Pfam" id="PF16507">
    <property type="entry name" value="HEAT_PSME4_mid"/>
    <property type="match status" value="2"/>
</dbReference>
<feature type="domain" description="Proteasome activator complex subunit 4-like HEAT repeat-like" evidence="13">
    <location>
        <begin position="1241"/>
        <end position="1523"/>
    </location>
</feature>